<evidence type="ECO:0000313" key="3">
    <source>
        <dbReference type="Proteomes" id="UP000762676"/>
    </source>
</evidence>
<organism evidence="2 3">
    <name type="scientific">Elysia marginata</name>
    <dbReference type="NCBI Taxonomy" id="1093978"/>
    <lineage>
        <taxon>Eukaryota</taxon>
        <taxon>Metazoa</taxon>
        <taxon>Spiralia</taxon>
        <taxon>Lophotrochozoa</taxon>
        <taxon>Mollusca</taxon>
        <taxon>Gastropoda</taxon>
        <taxon>Heterobranchia</taxon>
        <taxon>Euthyneura</taxon>
        <taxon>Panpulmonata</taxon>
        <taxon>Sacoglossa</taxon>
        <taxon>Placobranchoidea</taxon>
        <taxon>Plakobranchidae</taxon>
        <taxon>Elysia</taxon>
    </lineage>
</organism>
<dbReference type="EMBL" id="BMAT01002970">
    <property type="protein sequence ID" value="GFS17755.1"/>
    <property type="molecule type" value="Genomic_DNA"/>
</dbReference>
<dbReference type="AlphaFoldDB" id="A0AAV4J638"/>
<sequence>MNLHPGATKLSLQPPNIKCPHRLIQFPAGVVKWNDSYGFGFRPNRGGPRSHFNGGPWENRVPFRDSQRISAASGNRGQVTSVGEYIESRYRRVEPVTPQNSVLSDGYLSGRCLDSSKEAKSKSKAGDTSLPKVKKARDDNHAKLKTRTNYEGRPIQSVDLDTHIIRRRKSPQGDIHFQDTTIHRGKSSDQLNLGHLRWSTSAIGESPRSPKINGSQISEGHRKIGPQYKNLCVRSEFTFSTYDFYNKHNTDSWFNSTVPGKNKKVYNSELADEETKLAELRNYRRIFTHDGIQDLVKVLFLFFSVLISLI</sequence>
<evidence type="ECO:0000313" key="2">
    <source>
        <dbReference type="EMBL" id="GFS17755.1"/>
    </source>
</evidence>
<gene>
    <name evidence="2" type="ORF">ElyMa_001503900</name>
</gene>
<name>A0AAV4J638_9GAST</name>
<protein>
    <submittedName>
        <fullName evidence="2">Uncharacterized protein</fullName>
    </submittedName>
</protein>
<feature type="compositionally biased region" description="Basic and acidic residues" evidence="1">
    <location>
        <begin position="115"/>
        <end position="125"/>
    </location>
</feature>
<dbReference type="Proteomes" id="UP000762676">
    <property type="component" value="Unassembled WGS sequence"/>
</dbReference>
<keyword evidence="3" id="KW-1185">Reference proteome</keyword>
<accession>A0AAV4J638</accession>
<reference evidence="2 3" key="1">
    <citation type="journal article" date="2021" name="Elife">
        <title>Chloroplast acquisition without the gene transfer in kleptoplastic sea slugs, Plakobranchus ocellatus.</title>
        <authorList>
            <person name="Maeda T."/>
            <person name="Takahashi S."/>
            <person name="Yoshida T."/>
            <person name="Shimamura S."/>
            <person name="Takaki Y."/>
            <person name="Nagai Y."/>
            <person name="Toyoda A."/>
            <person name="Suzuki Y."/>
            <person name="Arimoto A."/>
            <person name="Ishii H."/>
            <person name="Satoh N."/>
            <person name="Nishiyama T."/>
            <person name="Hasebe M."/>
            <person name="Maruyama T."/>
            <person name="Minagawa J."/>
            <person name="Obokata J."/>
            <person name="Shigenobu S."/>
        </authorList>
    </citation>
    <scope>NUCLEOTIDE SEQUENCE [LARGE SCALE GENOMIC DNA]</scope>
</reference>
<evidence type="ECO:0000256" key="1">
    <source>
        <dbReference type="SAM" id="MobiDB-lite"/>
    </source>
</evidence>
<feature type="region of interest" description="Disordered" evidence="1">
    <location>
        <begin position="115"/>
        <end position="141"/>
    </location>
</feature>
<proteinExistence type="predicted"/>
<comment type="caution">
    <text evidence="2">The sequence shown here is derived from an EMBL/GenBank/DDBJ whole genome shotgun (WGS) entry which is preliminary data.</text>
</comment>